<dbReference type="EMBL" id="JAHRIQ010102561">
    <property type="protein sequence ID" value="MEQ2254026.1"/>
    <property type="molecule type" value="Genomic_DNA"/>
</dbReference>
<feature type="compositionally biased region" description="Basic and acidic residues" evidence="1">
    <location>
        <begin position="101"/>
        <end position="113"/>
    </location>
</feature>
<dbReference type="Proteomes" id="UP001482620">
    <property type="component" value="Unassembled WGS sequence"/>
</dbReference>
<sequence length="113" mass="13221">MVSVRSHRPAPLERGQTRRRSEPQTSKGREPEEDHRWDYCNPEPTYHHSMPYSREKNHSKEHPKQKSCTKLVLRKCAPTSLPKISPSTNVHPRKNKTRCIQTHEHMPDSHTPA</sequence>
<evidence type="ECO:0000256" key="1">
    <source>
        <dbReference type="SAM" id="MobiDB-lite"/>
    </source>
</evidence>
<evidence type="ECO:0000313" key="2">
    <source>
        <dbReference type="EMBL" id="MEQ2254026.1"/>
    </source>
</evidence>
<proteinExistence type="predicted"/>
<feature type="region of interest" description="Disordered" evidence="1">
    <location>
        <begin position="1"/>
        <end position="113"/>
    </location>
</feature>
<feature type="compositionally biased region" description="Basic and acidic residues" evidence="1">
    <location>
        <begin position="15"/>
        <end position="38"/>
    </location>
</feature>
<feature type="compositionally biased region" description="Basic and acidic residues" evidence="1">
    <location>
        <begin position="53"/>
        <end position="64"/>
    </location>
</feature>
<name>A0ABV0V9M4_9TELE</name>
<protein>
    <submittedName>
        <fullName evidence="2">Uncharacterized protein</fullName>
    </submittedName>
</protein>
<gene>
    <name evidence="2" type="ORF">ILYODFUR_038648</name>
</gene>
<comment type="caution">
    <text evidence="2">The sequence shown here is derived from an EMBL/GenBank/DDBJ whole genome shotgun (WGS) entry which is preliminary data.</text>
</comment>
<reference evidence="2 3" key="1">
    <citation type="submission" date="2021-06" db="EMBL/GenBank/DDBJ databases">
        <authorList>
            <person name="Palmer J.M."/>
        </authorList>
    </citation>
    <scope>NUCLEOTIDE SEQUENCE [LARGE SCALE GENOMIC DNA]</scope>
    <source>
        <strain evidence="3">if_2019</strain>
        <tissue evidence="2">Muscle</tissue>
    </source>
</reference>
<keyword evidence="3" id="KW-1185">Reference proteome</keyword>
<accession>A0ABV0V9M4</accession>
<evidence type="ECO:0000313" key="3">
    <source>
        <dbReference type="Proteomes" id="UP001482620"/>
    </source>
</evidence>
<organism evidence="2 3">
    <name type="scientific">Ilyodon furcidens</name>
    <name type="common">goldbreast splitfin</name>
    <dbReference type="NCBI Taxonomy" id="33524"/>
    <lineage>
        <taxon>Eukaryota</taxon>
        <taxon>Metazoa</taxon>
        <taxon>Chordata</taxon>
        <taxon>Craniata</taxon>
        <taxon>Vertebrata</taxon>
        <taxon>Euteleostomi</taxon>
        <taxon>Actinopterygii</taxon>
        <taxon>Neopterygii</taxon>
        <taxon>Teleostei</taxon>
        <taxon>Neoteleostei</taxon>
        <taxon>Acanthomorphata</taxon>
        <taxon>Ovalentaria</taxon>
        <taxon>Atherinomorphae</taxon>
        <taxon>Cyprinodontiformes</taxon>
        <taxon>Goodeidae</taxon>
        <taxon>Ilyodon</taxon>
    </lineage>
</organism>